<sequence length="346" mass="36373">MLSIPAIIKAQAFVGCDSVNCVTRYNPPTCPINNITLSVIGITSFNTSVDSSPFAWTLGIQESEETVEPSVPTTHLKHRQTSSSPTAPVKPTPTYSFNITLSRDFYLGTPPTVNLTSESNTLGCALFFDGIASDLTFGTSATGTCNDALTASCVDDLLAQSQSRMAKILSSSLSTRDETDVCNALKSAIKSQAPASCTAAKNGSWGDIVAQGLSSPISPPSTPKSPDCIPPTGENYELSLIHNTKPSSIVDVAHFALLSDLAKGAFYDGITPILTVLWNTSSLNDTSTIVASAESHLSCLKVVESTNGEVGGDTSSPPKSEGSIMGINGYWSWGLVTAVWGWIVFC</sequence>
<reference evidence="1 2" key="1">
    <citation type="submission" date="2017-12" db="EMBL/GenBank/DDBJ databases">
        <title>Comparative genomics of Botrytis spp.</title>
        <authorList>
            <person name="Valero-Jimenez C.A."/>
            <person name="Tapia P."/>
            <person name="Veloso J."/>
            <person name="Silva-Moreno E."/>
            <person name="Staats M."/>
            <person name="Valdes J.H."/>
            <person name="Van Kan J.A.L."/>
        </authorList>
    </citation>
    <scope>NUCLEOTIDE SEQUENCE [LARGE SCALE GENOMIC DNA]</scope>
    <source>
        <strain evidence="1 2">Bt9001</strain>
    </source>
</reference>
<evidence type="ECO:0000313" key="1">
    <source>
        <dbReference type="EMBL" id="TGO11276.1"/>
    </source>
</evidence>
<dbReference type="OrthoDB" id="4154404at2759"/>
<organism evidence="1 2">
    <name type="scientific">Botrytis tulipae</name>
    <dbReference type="NCBI Taxonomy" id="87230"/>
    <lineage>
        <taxon>Eukaryota</taxon>
        <taxon>Fungi</taxon>
        <taxon>Dikarya</taxon>
        <taxon>Ascomycota</taxon>
        <taxon>Pezizomycotina</taxon>
        <taxon>Leotiomycetes</taxon>
        <taxon>Helotiales</taxon>
        <taxon>Sclerotiniaceae</taxon>
        <taxon>Botrytis</taxon>
    </lineage>
</organism>
<comment type="caution">
    <text evidence="1">The sequence shown here is derived from an EMBL/GenBank/DDBJ whole genome shotgun (WGS) entry which is preliminary data.</text>
</comment>
<dbReference type="AlphaFoldDB" id="A0A4Z1EG99"/>
<dbReference type="Proteomes" id="UP000297777">
    <property type="component" value="Unassembled WGS sequence"/>
</dbReference>
<gene>
    <name evidence="1" type="ORF">BTUL_0113g00060</name>
</gene>
<accession>A0A4Z1EG99</accession>
<protein>
    <submittedName>
        <fullName evidence="1">Uncharacterized protein</fullName>
    </submittedName>
</protein>
<keyword evidence="2" id="KW-1185">Reference proteome</keyword>
<proteinExistence type="predicted"/>
<evidence type="ECO:0000313" key="2">
    <source>
        <dbReference type="Proteomes" id="UP000297777"/>
    </source>
</evidence>
<name>A0A4Z1EG99_9HELO</name>
<dbReference type="EMBL" id="PQXH01000113">
    <property type="protein sequence ID" value="TGO11276.1"/>
    <property type="molecule type" value="Genomic_DNA"/>
</dbReference>